<evidence type="ECO:0000313" key="3">
    <source>
        <dbReference type="Proteomes" id="UP000803884"/>
    </source>
</evidence>
<accession>A0AB34KJL0</accession>
<reference evidence="2 3" key="1">
    <citation type="journal article" date="2020" name="Microbiol. Resour. Announc.">
        <title>Draft Genome Sequence of a Cladosporium Species Isolated from the Mesophotic Ascidian Didemnum maculosum.</title>
        <authorList>
            <person name="Gioti A."/>
            <person name="Siaperas R."/>
            <person name="Nikolaivits E."/>
            <person name="Le Goff G."/>
            <person name="Ouazzani J."/>
            <person name="Kotoulas G."/>
            <person name="Topakas E."/>
        </authorList>
    </citation>
    <scope>NUCLEOTIDE SEQUENCE [LARGE SCALE GENOMIC DNA]</scope>
    <source>
        <strain evidence="2 3">TM138-S3</strain>
    </source>
</reference>
<feature type="region of interest" description="Disordered" evidence="1">
    <location>
        <begin position="151"/>
        <end position="194"/>
    </location>
</feature>
<dbReference type="Proteomes" id="UP000803884">
    <property type="component" value="Unassembled WGS sequence"/>
</dbReference>
<evidence type="ECO:0000313" key="2">
    <source>
        <dbReference type="EMBL" id="KAL1585249.1"/>
    </source>
</evidence>
<dbReference type="AlphaFoldDB" id="A0AB34KJL0"/>
<evidence type="ECO:0000256" key="1">
    <source>
        <dbReference type="SAM" id="MobiDB-lite"/>
    </source>
</evidence>
<feature type="region of interest" description="Disordered" evidence="1">
    <location>
        <begin position="214"/>
        <end position="268"/>
    </location>
</feature>
<dbReference type="EMBL" id="JAAQHG020000020">
    <property type="protein sequence ID" value="KAL1585249.1"/>
    <property type="molecule type" value="Genomic_DNA"/>
</dbReference>
<feature type="compositionally biased region" description="Basic and acidic residues" evidence="1">
    <location>
        <begin position="83"/>
        <end position="95"/>
    </location>
</feature>
<feature type="compositionally biased region" description="Basic and acidic residues" evidence="1">
    <location>
        <begin position="106"/>
        <end position="115"/>
    </location>
</feature>
<feature type="region of interest" description="Disordered" evidence="1">
    <location>
        <begin position="83"/>
        <end position="130"/>
    </location>
</feature>
<dbReference type="GeneID" id="96007229"/>
<feature type="compositionally biased region" description="Low complexity" evidence="1">
    <location>
        <begin position="117"/>
        <end position="130"/>
    </location>
</feature>
<gene>
    <name evidence="2" type="ORF">WHR41_05786</name>
</gene>
<keyword evidence="3" id="KW-1185">Reference proteome</keyword>
<dbReference type="RefSeq" id="XP_069228355.1">
    <property type="nucleotide sequence ID" value="XM_069374391.1"/>
</dbReference>
<organism evidence="2 3">
    <name type="scientific">Cladosporium halotolerans</name>
    <dbReference type="NCBI Taxonomy" id="1052096"/>
    <lineage>
        <taxon>Eukaryota</taxon>
        <taxon>Fungi</taxon>
        <taxon>Dikarya</taxon>
        <taxon>Ascomycota</taxon>
        <taxon>Pezizomycotina</taxon>
        <taxon>Dothideomycetes</taxon>
        <taxon>Dothideomycetidae</taxon>
        <taxon>Cladosporiales</taxon>
        <taxon>Cladosporiaceae</taxon>
        <taxon>Cladosporium</taxon>
    </lineage>
</organism>
<protein>
    <submittedName>
        <fullName evidence="2">Uncharacterized protein</fullName>
    </submittedName>
</protein>
<name>A0AB34KJL0_9PEZI</name>
<comment type="caution">
    <text evidence="2">The sequence shown here is derived from an EMBL/GenBank/DDBJ whole genome shotgun (WGS) entry which is preliminary data.</text>
</comment>
<sequence>MSIWRGIQSAIFYYVSCAPCADASTRKQRKRQAVHDEQLRTELEAAHPDYPSQAAPGSVNPNWQIEIESGPRLPRKQLRALEGDINRTRSRDLNRVDSSGGPKALGRRDSKRDLKPSATQSTTSSKAQSSMDIYNTQRHLMVYQRPDEELWGTPSTSTVNLPTRPGTARTKSSTTPHLYHQKQHPAVNDLHPPTTRKVTSREEVAWMLQPLPSAAVMTGKEEPHRARSRTNSDVSRKSPKSSKSIPAPLTPIEAYHPSEETIIHTPDSEEVFAEPEQWIWETTKRDVSARRSLEW</sequence>
<proteinExistence type="predicted"/>